<keyword evidence="2" id="KW-0732">Signal</keyword>
<protein>
    <submittedName>
        <fullName evidence="3">Uncharacterized protein</fullName>
    </submittedName>
</protein>
<feature type="chain" id="PRO_5037034910" evidence="2">
    <location>
        <begin position="22"/>
        <end position="335"/>
    </location>
</feature>
<accession>A0A917D390</accession>
<gene>
    <name evidence="3" type="ORF">GCM10007304_22790</name>
</gene>
<keyword evidence="4" id="KW-1185">Reference proteome</keyword>
<evidence type="ECO:0000313" key="4">
    <source>
        <dbReference type="Proteomes" id="UP000654257"/>
    </source>
</evidence>
<organism evidence="3 4">
    <name type="scientific">Rhodococcoides trifolii</name>
    <dbReference type="NCBI Taxonomy" id="908250"/>
    <lineage>
        <taxon>Bacteria</taxon>
        <taxon>Bacillati</taxon>
        <taxon>Actinomycetota</taxon>
        <taxon>Actinomycetes</taxon>
        <taxon>Mycobacteriales</taxon>
        <taxon>Nocardiaceae</taxon>
        <taxon>Rhodococcoides</taxon>
    </lineage>
</organism>
<dbReference type="SUPFAM" id="SSF101898">
    <property type="entry name" value="NHL repeat"/>
    <property type="match status" value="1"/>
</dbReference>
<feature type="transmembrane region" description="Helical" evidence="1">
    <location>
        <begin position="309"/>
        <end position="331"/>
    </location>
</feature>
<feature type="signal peptide" evidence="2">
    <location>
        <begin position="1"/>
        <end position="21"/>
    </location>
</feature>
<dbReference type="AlphaFoldDB" id="A0A917D390"/>
<dbReference type="RefSeq" id="WP_229745947.1">
    <property type="nucleotide sequence ID" value="NZ_BMCU01000002.1"/>
</dbReference>
<sequence length="335" mass="34474">MRRALALTAALFVMFPGTAAAQDLQFGEVCTPTDPGLSELSGTTELGGFLYGMGDSGADDRVAEMDPSTCAVVRWIPNPVDPYDVEDLSHYGNSLWLADIGDNDSIRSTVALTRLDPADGAGELHRLAYPDGPHDAETLLVGRDAIPVIVTKVPSGVSGIYSAGVPVDQLASPGPTALMRVGDVTLAATSTTGGPPLIQGSLLVTGGAVSADGTVVALRTYTDLYLYWAPDGNVVSALMSGPTKQVPLPAQPQGESLAFTENGDLLFGSEEGFTPTTTLPPIGVLRGATAVAAPAKPVADEQQSSLPTVVWVLVAGGVVALVILGSAVLAVKRRR</sequence>
<keyword evidence="1" id="KW-0812">Transmembrane</keyword>
<dbReference type="Proteomes" id="UP000654257">
    <property type="component" value="Unassembled WGS sequence"/>
</dbReference>
<evidence type="ECO:0000313" key="3">
    <source>
        <dbReference type="EMBL" id="GGG08140.1"/>
    </source>
</evidence>
<evidence type="ECO:0000256" key="2">
    <source>
        <dbReference type="SAM" id="SignalP"/>
    </source>
</evidence>
<keyword evidence="1" id="KW-1133">Transmembrane helix</keyword>
<name>A0A917D390_9NOCA</name>
<keyword evidence="1" id="KW-0472">Membrane</keyword>
<evidence type="ECO:0000256" key="1">
    <source>
        <dbReference type="SAM" id="Phobius"/>
    </source>
</evidence>
<proteinExistence type="predicted"/>
<reference evidence="3" key="1">
    <citation type="journal article" date="2014" name="Int. J. Syst. Evol. Microbiol.">
        <title>Complete genome sequence of Corynebacterium casei LMG S-19264T (=DSM 44701T), isolated from a smear-ripened cheese.</title>
        <authorList>
            <consortium name="US DOE Joint Genome Institute (JGI-PGF)"/>
            <person name="Walter F."/>
            <person name="Albersmeier A."/>
            <person name="Kalinowski J."/>
            <person name="Ruckert C."/>
        </authorList>
    </citation>
    <scope>NUCLEOTIDE SEQUENCE</scope>
    <source>
        <strain evidence="3">CCM 7905</strain>
    </source>
</reference>
<dbReference type="EMBL" id="BMCU01000002">
    <property type="protein sequence ID" value="GGG08140.1"/>
    <property type="molecule type" value="Genomic_DNA"/>
</dbReference>
<reference evidence="3" key="2">
    <citation type="submission" date="2020-09" db="EMBL/GenBank/DDBJ databases">
        <authorList>
            <person name="Sun Q."/>
            <person name="Sedlacek I."/>
        </authorList>
    </citation>
    <scope>NUCLEOTIDE SEQUENCE</scope>
    <source>
        <strain evidence="3">CCM 7905</strain>
    </source>
</reference>
<comment type="caution">
    <text evidence="3">The sequence shown here is derived from an EMBL/GenBank/DDBJ whole genome shotgun (WGS) entry which is preliminary data.</text>
</comment>